<dbReference type="STRING" id="28083.Lbir_2792"/>
<keyword evidence="6" id="KW-1185">Reference proteome</keyword>
<protein>
    <submittedName>
        <fullName evidence="4 5">Conjugative transfer protein TraI</fullName>
    </submittedName>
</protein>
<reference evidence="4 6" key="1">
    <citation type="submission" date="2015-11" db="EMBL/GenBank/DDBJ databases">
        <title>Genomic analysis of 38 Legionella species identifies large and diverse effector repertoires.</title>
        <authorList>
            <person name="Burstein D."/>
            <person name="Amaro F."/>
            <person name="Zusman T."/>
            <person name="Lifshitz Z."/>
            <person name="Cohen O."/>
            <person name="Gilbert J.A."/>
            <person name="Pupko T."/>
            <person name="Shuman H.A."/>
            <person name="Segal G."/>
        </authorList>
    </citation>
    <scope>NUCLEOTIDE SEQUENCE [LARGE SCALE GENOMIC DNA]</scope>
    <source>
        <strain evidence="4 6">CDC#1407-AL-14</strain>
    </source>
</reference>
<dbReference type="OrthoDB" id="5651076at2"/>
<dbReference type="CDD" id="cd01029">
    <property type="entry name" value="TOPRIM_primases"/>
    <property type="match status" value="1"/>
</dbReference>
<evidence type="ECO:0000259" key="2">
    <source>
        <dbReference type="Pfam" id="PF13362"/>
    </source>
</evidence>
<dbReference type="Proteomes" id="UP000255066">
    <property type="component" value="Unassembled WGS sequence"/>
</dbReference>
<name>A0A378I8P8_9GAMM</name>
<dbReference type="InterPro" id="IPR034154">
    <property type="entry name" value="TOPRIM_DnaG/twinkle"/>
</dbReference>
<feature type="domain" description="DUF7146" evidence="3">
    <location>
        <begin position="19"/>
        <end position="108"/>
    </location>
</feature>
<dbReference type="EMBL" id="LNXT01000048">
    <property type="protein sequence ID" value="KTC68190.1"/>
    <property type="molecule type" value="Genomic_DNA"/>
</dbReference>
<evidence type="ECO:0000313" key="4">
    <source>
        <dbReference type="EMBL" id="KTC68190.1"/>
    </source>
</evidence>
<evidence type="ECO:0000259" key="3">
    <source>
        <dbReference type="Pfam" id="PF23639"/>
    </source>
</evidence>
<evidence type="ECO:0000256" key="1">
    <source>
        <dbReference type="SAM" id="Coils"/>
    </source>
</evidence>
<evidence type="ECO:0000313" key="7">
    <source>
        <dbReference type="Proteomes" id="UP000255066"/>
    </source>
</evidence>
<dbReference type="AlphaFoldDB" id="A0A378I8P8"/>
<dbReference type="Pfam" id="PF23639">
    <property type="entry name" value="DUF7146"/>
    <property type="match status" value="1"/>
</dbReference>
<feature type="domain" description="Toprim" evidence="2">
    <location>
        <begin position="144"/>
        <end position="250"/>
    </location>
</feature>
<reference evidence="5 7" key="2">
    <citation type="submission" date="2018-06" db="EMBL/GenBank/DDBJ databases">
        <authorList>
            <consortium name="Pathogen Informatics"/>
            <person name="Doyle S."/>
        </authorList>
    </citation>
    <scope>NUCLEOTIDE SEQUENCE [LARGE SCALE GENOMIC DNA]</scope>
    <source>
        <strain evidence="5 7">NCTC12437</strain>
    </source>
</reference>
<dbReference type="Pfam" id="PF13362">
    <property type="entry name" value="Toprim_3"/>
    <property type="match status" value="1"/>
</dbReference>
<gene>
    <name evidence="4" type="ORF">Lbir_2792</name>
    <name evidence="5" type="ORF">NCTC12437_00870</name>
</gene>
<organism evidence="5 7">
    <name type="scientific">Legionella birminghamensis</name>
    <dbReference type="NCBI Taxonomy" id="28083"/>
    <lineage>
        <taxon>Bacteria</taxon>
        <taxon>Pseudomonadati</taxon>
        <taxon>Pseudomonadota</taxon>
        <taxon>Gammaproteobacteria</taxon>
        <taxon>Legionellales</taxon>
        <taxon>Legionellaceae</taxon>
        <taxon>Legionella</taxon>
    </lineage>
</organism>
<dbReference type="InterPro" id="IPR055570">
    <property type="entry name" value="DUF7146"/>
</dbReference>
<accession>A0A378I8P8</accession>
<keyword evidence="1" id="KW-0175">Coiled coil</keyword>
<proteinExistence type="predicted"/>
<dbReference type="EMBL" id="UGNW01000001">
    <property type="protein sequence ID" value="STX31100.1"/>
    <property type="molecule type" value="Genomic_DNA"/>
</dbReference>
<evidence type="ECO:0000313" key="6">
    <source>
        <dbReference type="Proteomes" id="UP000054735"/>
    </source>
</evidence>
<dbReference type="Proteomes" id="UP000054735">
    <property type="component" value="Unassembled WGS sequence"/>
</dbReference>
<sequence length="814" mass="92900">MKLSNEVIGLKEKLTDNEKIRLAQKLWEMCQPIEGTAAELYLTATRKIPAEIARQLEFRYLRGPIGIASLDNNKHDDYVVAPVYNLDDELVGLQIIQIDSEGNKAQAVHVKAKDFYCKKYIGASHPLRPGKAALINQGSNSDCVFIAEGVETAASIATIQAIRENFSILASMGVTELPAVIGYIKTHFRPHATIVLLKDHDGADSDADIAFQKARDLFLSAGYKVIVKEPTPKDSDKEGYDWNDLLIDGGEKELELQFELNISVNSEDTSLRDAFKKLYTQLLVSENIAEEHHLLQSLSVVVNQQLAAIKGRPFGEQFSTDYNTNKALLLEMGSKIQDIMTALRFVHKTSAPYFSRPQIPKVLSNFLAALNQLQQDQAALRNEKGEEQQIEHPQLEALDAAYDYVLGEYKTYLSTEGKFSPSPLPKEGEEFKYYVDIFLQVLQPHIEGKASFAFVRQQLRPAYDRLKKEIRAEGAANIQNNLQICMDLKDDAVISLILYIKSLGFLVNLKEQSLEEKMQSEAYRAYQDHYLALHEELEPIGNLQTLQQWLNNLDNFKTLRPLQYEPPKQEESREVEFIFEDENEKETLETLIKEILDNIPLEEVEDNEKGKEIEKEADPFEQAVNDYAMELAVSLYKTFEVSSPCRLYRQEFDGLVSRDGQLTIIERKTNDGTGPGVLQRNFCQQKIMSKEQFVQKNWLPAILHDAHPESFIDIHIPARKDWYCEEFSEEIQDMLILAAKLTVVKALRELRLEFNLNLPKHYSGKVYQGVFFSPSRLNDVTVRFSQLRKGDEDVAHSRMDEIRSSMSQMIRRGQ</sequence>
<dbReference type="InterPro" id="IPR006171">
    <property type="entry name" value="TOPRIM_dom"/>
</dbReference>
<dbReference type="RefSeq" id="WP_058524777.1">
    <property type="nucleotide sequence ID" value="NZ_CAAAHV010000004.1"/>
</dbReference>
<feature type="coiled-coil region" evidence="1">
    <location>
        <begin position="363"/>
        <end position="390"/>
    </location>
</feature>
<evidence type="ECO:0000313" key="5">
    <source>
        <dbReference type="EMBL" id="STX31100.1"/>
    </source>
</evidence>